<dbReference type="InterPro" id="IPR036583">
    <property type="entry name" value="23S_rRNA_IVS_sf"/>
</dbReference>
<proteinExistence type="predicted"/>
<dbReference type="AlphaFoldDB" id="A0AAE4ZAS9"/>
<name>A0AAE4ZAS9_9BACT</name>
<dbReference type="EMBL" id="JAACAK010000130">
    <property type="protein sequence ID" value="NIR76534.1"/>
    <property type="molecule type" value="Genomic_DNA"/>
</dbReference>
<reference evidence="1 2" key="1">
    <citation type="submission" date="2020-01" db="EMBL/GenBank/DDBJ databases">
        <title>Genomes assembled from Gulf of Kutch pelagic sediment metagenomes.</title>
        <authorList>
            <person name="Chandrashekar M."/>
            <person name="Mahajan M.S."/>
            <person name="Dave K.J."/>
            <person name="Vatsa P."/>
            <person name="Nathani N.M."/>
        </authorList>
    </citation>
    <scope>NUCLEOTIDE SEQUENCE [LARGE SCALE GENOMIC DNA]</scope>
    <source>
        <strain evidence="1">KS3-K002</strain>
    </source>
</reference>
<dbReference type="PANTHER" id="PTHR38471">
    <property type="entry name" value="FOUR HELIX BUNDLE PROTEIN"/>
    <property type="match status" value="1"/>
</dbReference>
<evidence type="ECO:0000313" key="1">
    <source>
        <dbReference type="EMBL" id="NIR76534.1"/>
    </source>
</evidence>
<dbReference type="CDD" id="cd16377">
    <property type="entry name" value="23S_rRNA_IVP_like"/>
    <property type="match status" value="1"/>
</dbReference>
<dbReference type="Gene3D" id="1.20.1440.60">
    <property type="entry name" value="23S rRNA-intervening sequence"/>
    <property type="match status" value="1"/>
</dbReference>
<dbReference type="PANTHER" id="PTHR38471:SF2">
    <property type="entry name" value="FOUR HELIX BUNDLE PROTEIN"/>
    <property type="match status" value="1"/>
</dbReference>
<evidence type="ECO:0000313" key="2">
    <source>
        <dbReference type="Proteomes" id="UP000702544"/>
    </source>
</evidence>
<dbReference type="SUPFAM" id="SSF158446">
    <property type="entry name" value="IVS-encoded protein-like"/>
    <property type="match status" value="1"/>
</dbReference>
<dbReference type="InterPro" id="IPR012657">
    <property type="entry name" value="23S_rRNA-intervening_sequence"/>
</dbReference>
<organism evidence="1 2">
    <name type="scientific">Candidatus Kutchimonas denitrificans</name>
    <dbReference type="NCBI Taxonomy" id="3056748"/>
    <lineage>
        <taxon>Bacteria</taxon>
        <taxon>Pseudomonadati</taxon>
        <taxon>Gemmatimonadota</taxon>
        <taxon>Gemmatimonadia</taxon>
        <taxon>Candidatus Palauibacterales</taxon>
        <taxon>Candidatus Palauibacteraceae</taxon>
        <taxon>Candidatus Kutchimonas</taxon>
    </lineage>
</organism>
<accession>A0AAE4ZAS9</accession>
<gene>
    <name evidence="1" type="ORF">GWO12_15750</name>
</gene>
<dbReference type="Proteomes" id="UP000702544">
    <property type="component" value="Unassembled WGS sequence"/>
</dbReference>
<comment type="caution">
    <text evidence="1">The sequence shown here is derived from an EMBL/GenBank/DDBJ whole genome shotgun (WGS) entry which is preliminary data.</text>
</comment>
<dbReference type="Pfam" id="PF05635">
    <property type="entry name" value="23S_rRNA_IVP"/>
    <property type="match status" value="1"/>
</dbReference>
<dbReference type="NCBIfam" id="TIGR02436">
    <property type="entry name" value="four helix bundle protein"/>
    <property type="match status" value="1"/>
</dbReference>
<protein>
    <submittedName>
        <fullName evidence="1">Four helix bundle protein</fullName>
    </submittedName>
</protein>
<sequence>MRGGKESKRVGGSRFVEDFTNLDVYRRASCVARNIFVLSQRFPPEENRALRDQLLRAARSIGAQIAEAWAKRPYPRHFRAKLTDADAEQRETRHWLRIGLECGYLTPAEAEPLMEELDRIGRMLVTMMKGAEKFRVGRYQK</sequence>